<keyword evidence="10 12" id="KW-0378">Hydrolase</keyword>
<proteinExistence type="evidence at transcript level"/>
<keyword evidence="8 12" id="KW-0732">Signal</keyword>
<dbReference type="SUPFAM" id="SSF56300">
    <property type="entry name" value="Metallo-dependent phosphatases"/>
    <property type="match status" value="1"/>
</dbReference>
<evidence type="ECO:0000256" key="9">
    <source>
        <dbReference type="ARBA" id="ARBA00022741"/>
    </source>
</evidence>
<feature type="domain" description="Calcineurin-like phosphoesterase" evidence="13">
    <location>
        <begin position="32"/>
        <end position="250"/>
    </location>
</feature>
<evidence type="ECO:0000256" key="11">
    <source>
        <dbReference type="ARBA" id="ARBA00023240"/>
    </source>
</evidence>
<comment type="catalytic activity">
    <reaction evidence="1">
        <text>a ribonucleoside 5'-phosphate + H2O = a ribonucleoside + phosphate</text>
        <dbReference type="Rhea" id="RHEA:12484"/>
        <dbReference type="ChEBI" id="CHEBI:15377"/>
        <dbReference type="ChEBI" id="CHEBI:18254"/>
        <dbReference type="ChEBI" id="CHEBI:43474"/>
        <dbReference type="ChEBI" id="CHEBI:58043"/>
        <dbReference type="EC" id="3.1.3.5"/>
    </reaction>
</comment>
<reference evidence="15" key="2">
    <citation type="journal article" date="2015" name="J. Proteomics">
        <title>Sexual differences in the sialomes of the zebra tick, Rhipicephalus pulchellus.</title>
        <authorList>
            <person name="Tan A.W."/>
            <person name="Francischetti I.M."/>
            <person name="Slovak M."/>
            <person name="Kini R.M."/>
            <person name="Ribeiro J.M."/>
        </authorList>
    </citation>
    <scope>NUCLEOTIDE SEQUENCE</scope>
    <source>
        <tissue evidence="15">Salivary gland</tissue>
    </source>
</reference>
<dbReference type="InterPro" id="IPR029052">
    <property type="entry name" value="Metallo-depent_PP-like"/>
</dbReference>
<comment type="subcellular location">
    <subcellularLocation>
        <location evidence="2">Secreted</location>
    </subcellularLocation>
</comment>
<keyword evidence="11" id="KW-1199">Hemostasis impairing toxin</keyword>
<dbReference type="GO" id="GO:0008253">
    <property type="term" value="F:5'-nucleotidase activity"/>
    <property type="evidence" value="ECO:0007669"/>
    <property type="project" value="UniProtKB-EC"/>
</dbReference>
<keyword evidence="4" id="KW-1201">Platelet aggregation inhibiting toxin</keyword>
<evidence type="ECO:0000256" key="10">
    <source>
        <dbReference type="ARBA" id="ARBA00022801"/>
    </source>
</evidence>
<evidence type="ECO:0000256" key="6">
    <source>
        <dbReference type="ARBA" id="ARBA00022656"/>
    </source>
</evidence>
<evidence type="ECO:0000256" key="2">
    <source>
        <dbReference type="ARBA" id="ARBA00004613"/>
    </source>
</evidence>
<dbReference type="CDD" id="cd07409">
    <property type="entry name" value="MPP_CD73_N"/>
    <property type="match status" value="1"/>
</dbReference>
<dbReference type="AlphaFoldDB" id="L7M8T9"/>
<evidence type="ECO:0000256" key="12">
    <source>
        <dbReference type="RuleBase" id="RU362119"/>
    </source>
</evidence>
<reference evidence="15" key="1">
    <citation type="submission" date="2012-11" db="EMBL/GenBank/DDBJ databases">
        <authorList>
            <person name="Lucero-Rivera Y.E."/>
            <person name="Tovar-Ramirez D."/>
        </authorList>
    </citation>
    <scope>NUCLEOTIDE SEQUENCE</scope>
    <source>
        <tissue evidence="15">Salivary gland</tissue>
    </source>
</reference>
<dbReference type="GO" id="GO:0005576">
    <property type="term" value="C:extracellular region"/>
    <property type="evidence" value="ECO:0007669"/>
    <property type="project" value="UniProtKB-SubCell"/>
</dbReference>
<dbReference type="InterPro" id="IPR004843">
    <property type="entry name" value="Calcineurin-like_PHP"/>
</dbReference>
<evidence type="ECO:0000313" key="15">
    <source>
        <dbReference type="EMBL" id="JAA60460.1"/>
    </source>
</evidence>
<dbReference type="Gene3D" id="3.60.21.10">
    <property type="match status" value="1"/>
</dbReference>
<evidence type="ECO:0000259" key="13">
    <source>
        <dbReference type="Pfam" id="PF00149"/>
    </source>
</evidence>
<dbReference type="PANTHER" id="PTHR11575:SF24">
    <property type="entry name" value="5'-NUCLEOTIDASE"/>
    <property type="match status" value="1"/>
</dbReference>
<dbReference type="Pfam" id="PF02872">
    <property type="entry name" value="5_nucleotid_C"/>
    <property type="match status" value="1"/>
</dbReference>
<comment type="similarity">
    <text evidence="3 12">Belongs to the 5'-nucleotidase family.</text>
</comment>
<feature type="chain" id="PRO_5005139126" evidence="12">
    <location>
        <begin position="23"/>
        <end position="586"/>
    </location>
</feature>
<dbReference type="GO" id="GO:0090729">
    <property type="term" value="F:toxin activity"/>
    <property type="evidence" value="ECO:0007669"/>
    <property type="project" value="UniProtKB-KW"/>
</dbReference>
<keyword evidence="6" id="KW-0800">Toxin</keyword>
<evidence type="ECO:0000256" key="3">
    <source>
        <dbReference type="ARBA" id="ARBA00006654"/>
    </source>
</evidence>
<evidence type="ECO:0000256" key="7">
    <source>
        <dbReference type="ARBA" id="ARBA00022723"/>
    </source>
</evidence>
<accession>L7M8T9</accession>
<evidence type="ECO:0000256" key="1">
    <source>
        <dbReference type="ARBA" id="ARBA00000815"/>
    </source>
</evidence>
<dbReference type="Pfam" id="PF00149">
    <property type="entry name" value="Metallophos"/>
    <property type="match status" value="1"/>
</dbReference>
<dbReference type="InterPro" id="IPR006146">
    <property type="entry name" value="5'-Nucleotdase_CS"/>
</dbReference>
<feature type="signal peptide" evidence="12">
    <location>
        <begin position="1"/>
        <end position="22"/>
    </location>
</feature>
<evidence type="ECO:0000256" key="4">
    <source>
        <dbReference type="ARBA" id="ARBA00022442"/>
    </source>
</evidence>
<dbReference type="FunFam" id="3.90.780.10:FF:000004">
    <property type="entry name" value="UDP-sugar hydrolase, putative"/>
    <property type="match status" value="1"/>
</dbReference>
<evidence type="ECO:0000256" key="5">
    <source>
        <dbReference type="ARBA" id="ARBA00022525"/>
    </source>
</evidence>
<evidence type="ECO:0000259" key="14">
    <source>
        <dbReference type="Pfam" id="PF02872"/>
    </source>
</evidence>
<evidence type="ECO:0000256" key="8">
    <source>
        <dbReference type="ARBA" id="ARBA00022729"/>
    </source>
</evidence>
<organism evidence="15">
    <name type="scientific">Rhipicephalus pulchellus</name>
    <name type="common">Yellow backed tick</name>
    <name type="synonym">Dermacentor pulchellus</name>
    <dbReference type="NCBI Taxonomy" id="72859"/>
    <lineage>
        <taxon>Eukaryota</taxon>
        <taxon>Metazoa</taxon>
        <taxon>Ecdysozoa</taxon>
        <taxon>Arthropoda</taxon>
        <taxon>Chelicerata</taxon>
        <taxon>Arachnida</taxon>
        <taxon>Acari</taxon>
        <taxon>Parasitiformes</taxon>
        <taxon>Ixodida</taxon>
        <taxon>Ixodoidea</taxon>
        <taxon>Ixodidae</taxon>
        <taxon>Rhipicephalinae</taxon>
        <taxon>Rhipicephalus</taxon>
        <taxon>Rhipicephalus</taxon>
    </lineage>
</organism>
<dbReference type="InterPro" id="IPR036907">
    <property type="entry name" value="5'-Nucleotdase_C_sf"/>
</dbReference>
<dbReference type="GO" id="GO:0000166">
    <property type="term" value="F:nucleotide binding"/>
    <property type="evidence" value="ECO:0007669"/>
    <property type="project" value="UniProtKB-KW"/>
</dbReference>
<dbReference type="FunFam" id="3.60.21.10:FF:000020">
    <property type="entry name" value="NT5E isoform 4"/>
    <property type="match status" value="1"/>
</dbReference>
<dbReference type="GO" id="GO:0046872">
    <property type="term" value="F:metal ion binding"/>
    <property type="evidence" value="ECO:0007669"/>
    <property type="project" value="UniProtKB-KW"/>
</dbReference>
<keyword evidence="9 12" id="KW-0547">Nucleotide-binding</keyword>
<dbReference type="PANTHER" id="PTHR11575">
    <property type="entry name" value="5'-NUCLEOTIDASE-RELATED"/>
    <property type="match status" value="1"/>
</dbReference>
<dbReference type="SUPFAM" id="SSF55816">
    <property type="entry name" value="5'-nucleotidase (syn. UDP-sugar hydrolase), C-terminal domain"/>
    <property type="match status" value="1"/>
</dbReference>
<dbReference type="GO" id="GO:0006196">
    <property type="term" value="P:AMP catabolic process"/>
    <property type="evidence" value="ECO:0007669"/>
    <property type="project" value="TreeGrafter"/>
</dbReference>
<dbReference type="PROSITE" id="PS00786">
    <property type="entry name" value="5_NUCLEOTIDASE_2"/>
    <property type="match status" value="1"/>
</dbReference>
<dbReference type="EMBL" id="GACK01004574">
    <property type="protein sequence ID" value="JAA60460.1"/>
    <property type="molecule type" value="mRNA"/>
</dbReference>
<feature type="domain" description="5'-Nucleotidase C-terminal" evidence="14">
    <location>
        <begin position="345"/>
        <end position="518"/>
    </location>
</feature>
<sequence>MIRALNVVLVSALWAHLTITEGYSNVDKVQMIILHTNDIHSRILQSDKNGRECDERKRQKGECYGGVARIHNAVRRIKNVTRNALFLNAGDFYQGTIWYSVLKDEIVSAAMSKMMYDVLCLGNHEFDDGPDGLAPFLWKMSASGVPVLGTNLDCSEEPLFKNITLPKSKVLWISGQRVAFLGVVTTETLTIARPGAIRILPEVESINNETAVLKRQGINIFILISHVGFDVDKKIAEACPDLGLIVGGHTNTFLYTGTPPVDDKVEGPYPYVHKRSDNSTCLIVQAYRFGKYLGFLNLEIDSKGRVSKWSGNPILLSQAVPEDPDIVDYLRPYKKKVEEAVRKPVGSTKVLLEADDKVCRYKECNSANLMADAFLDYYANRNSSVPGAWSIVNAAVINGGSAKSSIPQKPNVLLGDLISTMPYDNELVLLNISGSDLLRMFEHGVAKFTWYPDLEGRFLQVSGMRVVYNFNFPSEHRVVSLKILCANCSVPEYEEVKAEKMYRIVTTAFIANGGDGFQFNETVTKHTEGISAFDVFEQYFIKMSPIKTPVEGRVVVRHLPRKENVRAARAHRSPRFRNLFPLITFN</sequence>
<dbReference type="InterPro" id="IPR006179">
    <property type="entry name" value="5_nucleotidase/apyrase"/>
</dbReference>
<dbReference type="Gene3D" id="3.90.780.10">
    <property type="entry name" value="5'-Nucleotidase, C-terminal domain"/>
    <property type="match status" value="1"/>
</dbReference>
<protein>
    <submittedName>
        <fullName evidence="15">Putative salivary ecto-5'-nucleotidase/apyrase</fullName>
    </submittedName>
</protein>
<keyword evidence="7" id="KW-0479">Metal-binding</keyword>
<dbReference type="GO" id="GO:0005886">
    <property type="term" value="C:plasma membrane"/>
    <property type="evidence" value="ECO:0007669"/>
    <property type="project" value="TreeGrafter"/>
</dbReference>
<keyword evidence="5" id="KW-0964">Secreted</keyword>
<dbReference type="InterPro" id="IPR008334">
    <property type="entry name" value="5'-Nucleotdase_C"/>
</dbReference>
<name>L7M8T9_RHIPC</name>
<dbReference type="PRINTS" id="PR01607">
    <property type="entry name" value="APYRASEFAMLY"/>
</dbReference>
<dbReference type="PROSITE" id="PS00785">
    <property type="entry name" value="5_NUCLEOTIDASE_1"/>
    <property type="match status" value="1"/>
</dbReference>